<feature type="region of interest" description="Disordered" evidence="1">
    <location>
        <begin position="1"/>
        <end position="34"/>
    </location>
</feature>
<feature type="region of interest" description="Disordered" evidence="1">
    <location>
        <begin position="224"/>
        <end position="267"/>
    </location>
</feature>
<dbReference type="GO" id="GO:0003729">
    <property type="term" value="F:mRNA binding"/>
    <property type="evidence" value="ECO:0007669"/>
    <property type="project" value="InterPro"/>
</dbReference>
<dbReference type="PANTHER" id="PTHR43734">
    <property type="entry name" value="PHYTOENE DESATURASE"/>
    <property type="match status" value="1"/>
</dbReference>
<feature type="compositionally biased region" description="Polar residues" evidence="1">
    <location>
        <begin position="1"/>
        <end position="12"/>
    </location>
</feature>
<evidence type="ECO:0000256" key="1">
    <source>
        <dbReference type="SAM" id="MobiDB-lite"/>
    </source>
</evidence>
<dbReference type="EMBL" id="JABANM010035155">
    <property type="protein sequence ID" value="KAF4698475.1"/>
    <property type="molecule type" value="Genomic_DNA"/>
</dbReference>
<feature type="compositionally biased region" description="Basic and acidic residues" evidence="1">
    <location>
        <begin position="164"/>
        <end position="182"/>
    </location>
</feature>
<dbReference type="Gene3D" id="3.50.50.60">
    <property type="entry name" value="FAD/NAD(P)-binding domain"/>
    <property type="match status" value="1"/>
</dbReference>
<feature type="compositionally biased region" description="Basic and acidic residues" evidence="1">
    <location>
        <begin position="224"/>
        <end position="249"/>
    </location>
</feature>
<dbReference type="GO" id="GO:0016491">
    <property type="term" value="F:oxidoreductase activity"/>
    <property type="evidence" value="ECO:0007669"/>
    <property type="project" value="InterPro"/>
</dbReference>
<dbReference type="Pfam" id="PF01593">
    <property type="entry name" value="Amino_oxidase"/>
    <property type="match status" value="1"/>
</dbReference>
<dbReference type="GO" id="GO:0000340">
    <property type="term" value="F:RNA 7-methylguanosine cap binding"/>
    <property type="evidence" value="ECO:0007669"/>
    <property type="project" value="InterPro"/>
</dbReference>
<dbReference type="InterPro" id="IPR036188">
    <property type="entry name" value="FAD/NAD-bd_sf"/>
</dbReference>
<accession>A0A7J6PQW4</accession>
<proteinExistence type="predicted"/>
<dbReference type="Proteomes" id="UP000574390">
    <property type="component" value="Unassembled WGS sequence"/>
</dbReference>
<sequence>MYSDVVDNSPSTEDAPAANEMSNRNKRWEPRDGSTAIPDKLHVFGVTKMNTSEISMYFADLCSGTATTEGDIDMAVASEEEIGVEWLDDHSCNVRCGSEERAKRALEHPTTTKADEPWILSELIELTGKKPFRLSFRLATDKDVKQPGRTWRDSQFYRQSLNKKGYDREGHKLAPRGIDLRPRGNRRRQRSRSRSPVGGRVEVDEEELARRARRQERFGVVERRPDERAEREDRGESSSEEEWTKKDGRTMGILRDDDEDTAADDTSVQARMPAGTVYYAADVGVRLEPIGFEERRIHLVSDGFVNAVDRTTMRSFDVDSVCDDVFPPGYLANFNASDSEFSPKMTVPNDMHVDILVIGAGPTGLGAATRLNQHGVHSWVLVEAESEAGGLACTDETPEGFLFDMGGHVIFSHFDYFDELLDAAVGSGDEYWNTHQRVSYVWIKDRWVPYPFQNNLYCLPLEDKIRCINGVIDAAKSSAALQQEKPKTFDEWILRVMGEGIANLFMRPYNFKVWAYPTIEMQCGWLGERVATVDAKKVIENVLRNEPAAGWGPNAVFRFPKHGATGGIWKGVASLLPQQRILCSRKMKQIDLDNRVATFHDGSVIRYEKVLSTVPLDLTLSMLKGEGFEDTTKWRERLRYSSTHVIGLGIRGINPHDLKCWLYFPEDNCPFYRATVFSLYADSNVPKEETKLKTLRLASGEAPQDANGNRSPSCHLDLEEACSVGKSGPYWSLMLEVSESSQHKPVDLNSIVEEAIQGCINTTLIKPEDEIVSIYHRRLERGYPTPHLERDGVLREALPLLQQKGMWSRGRFGSWMYEIANQDHSCMLGVEAVDNMLFGTEELTFNYPSLVNGRRNTSLHYRNPNKNVGVKSSSALIAKGLPARKSSSQN</sequence>
<evidence type="ECO:0000313" key="3">
    <source>
        <dbReference type="EMBL" id="KAF4698475.1"/>
    </source>
</evidence>
<feature type="region of interest" description="Disordered" evidence="1">
    <location>
        <begin position="162"/>
        <end position="202"/>
    </location>
</feature>
<gene>
    <name evidence="3" type="ORF">FOZ62_022261</name>
</gene>
<protein>
    <recommendedName>
        <fullName evidence="2">Amine oxidase domain-containing protein</fullName>
    </recommendedName>
</protein>
<feature type="compositionally biased region" description="Basic residues" evidence="1">
    <location>
        <begin position="183"/>
        <end position="193"/>
    </location>
</feature>
<reference evidence="3 4" key="1">
    <citation type="submission" date="2020-04" db="EMBL/GenBank/DDBJ databases">
        <title>Perkinsus olseni comparative genomics.</title>
        <authorList>
            <person name="Bogema D.R."/>
        </authorList>
    </citation>
    <scope>NUCLEOTIDE SEQUENCE [LARGE SCALE GENOMIC DNA]</scope>
    <source>
        <strain evidence="3">ATCC PRA-205</strain>
    </source>
</reference>
<dbReference type="InterPro" id="IPR019416">
    <property type="entry name" value="NCBP3"/>
</dbReference>
<dbReference type="AlphaFoldDB" id="A0A7J6PQW4"/>
<dbReference type="Pfam" id="PF10309">
    <property type="entry name" value="NCBP3"/>
    <property type="match status" value="1"/>
</dbReference>
<evidence type="ECO:0000313" key="4">
    <source>
        <dbReference type="Proteomes" id="UP000574390"/>
    </source>
</evidence>
<dbReference type="SUPFAM" id="SSF51905">
    <property type="entry name" value="FAD/NAD(P)-binding domain"/>
    <property type="match status" value="1"/>
</dbReference>
<feature type="domain" description="Amine oxidase" evidence="2">
    <location>
        <begin position="363"/>
        <end position="618"/>
    </location>
</feature>
<comment type="caution">
    <text evidence="3">The sequence shown here is derived from an EMBL/GenBank/DDBJ whole genome shotgun (WGS) entry which is preliminary data.</text>
</comment>
<name>A0A7J6PQW4_PEROL</name>
<dbReference type="InterPro" id="IPR002937">
    <property type="entry name" value="Amino_oxidase"/>
</dbReference>
<organism evidence="3 4">
    <name type="scientific">Perkinsus olseni</name>
    <name type="common">Perkinsus atlanticus</name>
    <dbReference type="NCBI Taxonomy" id="32597"/>
    <lineage>
        <taxon>Eukaryota</taxon>
        <taxon>Sar</taxon>
        <taxon>Alveolata</taxon>
        <taxon>Perkinsozoa</taxon>
        <taxon>Perkinsea</taxon>
        <taxon>Perkinsida</taxon>
        <taxon>Perkinsidae</taxon>
        <taxon>Perkinsus</taxon>
    </lineage>
</organism>
<evidence type="ECO:0000259" key="2">
    <source>
        <dbReference type="Pfam" id="PF01593"/>
    </source>
</evidence>
<dbReference type="PANTHER" id="PTHR43734:SF4">
    <property type="entry name" value="AMINE OXIDASE DOMAIN-CONTAINING PROTEIN"/>
    <property type="match status" value="1"/>
</dbReference>